<gene>
    <name evidence="12" type="ORF">KDK95_04690</name>
</gene>
<evidence type="ECO:0000256" key="1">
    <source>
        <dbReference type="ARBA" id="ARBA00000085"/>
    </source>
</evidence>
<evidence type="ECO:0000256" key="4">
    <source>
        <dbReference type="ARBA" id="ARBA00022553"/>
    </source>
</evidence>
<evidence type="ECO:0000256" key="7">
    <source>
        <dbReference type="ARBA" id="ARBA00023012"/>
    </source>
</evidence>
<evidence type="ECO:0000256" key="8">
    <source>
        <dbReference type="PROSITE-ProRule" id="PRU00169"/>
    </source>
</evidence>
<dbReference type="PROSITE" id="PS50109">
    <property type="entry name" value="HIS_KIN"/>
    <property type="match status" value="1"/>
</dbReference>
<keyword evidence="4 8" id="KW-0597">Phosphoprotein</keyword>
<protein>
    <recommendedName>
        <fullName evidence="3">histidine kinase</fullName>
        <ecNumber evidence="3">2.7.13.3</ecNumber>
    </recommendedName>
</protein>
<dbReference type="Proteomes" id="UP000676325">
    <property type="component" value="Unassembled WGS sequence"/>
</dbReference>
<dbReference type="InterPro" id="IPR003661">
    <property type="entry name" value="HisK_dim/P_dom"/>
</dbReference>
<evidence type="ECO:0000256" key="6">
    <source>
        <dbReference type="ARBA" id="ARBA00022777"/>
    </source>
</evidence>
<evidence type="ECO:0000256" key="2">
    <source>
        <dbReference type="ARBA" id="ARBA00004236"/>
    </source>
</evidence>
<dbReference type="SUPFAM" id="SSF55874">
    <property type="entry name" value="ATPase domain of HSP90 chaperone/DNA topoisomerase II/histidine kinase"/>
    <property type="match status" value="1"/>
</dbReference>
<reference evidence="12" key="1">
    <citation type="submission" date="2021-04" db="EMBL/GenBank/DDBJ databases">
        <title>Genome based classification of Actinospica acidithermotolerans sp. nov., an actinobacterium isolated from an Indonesian hot spring.</title>
        <authorList>
            <person name="Kusuma A.B."/>
            <person name="Putra K.E."/>
            <person name="Nafisah S."/>
            <person name="Loh J."/>
            <person name="Nouioui I."/>
            <person name="Goodfellow M."/>
        </authorList>
    </citation>
    <scope>NUCLEOTIDE SEQUENCE</scope>
    <source>
        <strain evidence="12">MGRD01-02</strain>
    </source>
</reference>
<proteinExistence type="predicted"/>
<dbReference type="CDD" id="cd16922">
    <property type="entry name" value="HATPase_EvgS-ArcB-TorS-like"/>
    <property type="match status" value="1"/>
</dbReference>
<dbReference type="Pfam" id="PF00512">
    <property type="entry name" value="HisKA"/>
    <property type="match status" value="1"/>
</dbReference>
<dbReference type="InterPro" id="IPR003594">
    <property type="entry name" value="HATPase_dom"/>
</dbReference>
<sequence length="583" mass="62189">MTGAVQLLATGISAEQDVFALRRDGRAVAEIVGLDPQDQIRLATALSEFGRDRIGCADATCRFSLRAEPAAILEVALRWSGGPAPAAETLLSMRRLVRELDQEIGCRRGRIILRYPVAVPLEDFAAAAERVTEALSMGVAASREEDLRAQTRDLIVALEEARAHGEELKLLNEELEQTNSGVMALYAELSSELEQTNIGVVALHAELEDKTRRLREASEAKTRFWANVSHELRGPLNSVIGLSRLLADAPPEELGEAQRQQVELIASSGATLRTLVDELLDVAKAEAGQLIPQPAPVDLGLLLAELEAVMRPAVPNPGVALVFPEPAGLPALVTDETMLTRILRNLVGNSLKFTESGHVRIEVAVSGSDRDRIEIGVEDTGIGIPEQEQARIFEEFYQVRGPHQRGKAGTGLGLPYARRLAELLGGSLTLESAPGRGTRMTVSLPAPAAGAAADTPATVPCLVCADDDPAFAAVFRPTLTRLAERVIELRDGADLLATVRREGADAVVVDLDMPIVDGYEAVRLLAESEDLAAVPVVVVTGFALADVDMARLGHARAVLAKESVDASRLARALGLAPLDEGAS</sequence>
<evidence type="ECO:0000256" key="9">
    <source>
        <dbReference type="SAM" id="Coils"/>
    </source>
</evidence>
<dbReference type="GO" id="GO:0005886">
    <property type="term" value="C:plasma membrane"/>
    <property type="evidence" value="ECO:0007669"/>
    <property type="project" value="UniProtKB-SubCell"/>
</dbReference>
<dbReference type="InterPro" id="IPR005467">
    <property type="entry name" value="His_kinase_dom"/>
</dbReference>
<dbReference type="SUPFAM" id="SSF52172">
    <property type="entry name" value="CheY-like"/>
    <property type="match status" value="1"/>
</dbReference>
<dbReference type="SMART" id="SM00448">
    <property type="entry name" value="REC"/>
    <property type="match status" value="1"/>
</dbReference>
<comment type="caution">
    <text evidence="12">The sequence shown here is derived from an EMBL/GenBank/DDBJ whole genome shotgun (WGS) entry which is preliminary data.</text>
</comment>
<dbReference type="InterPro" id="IPR036097">
    <property type="entry name" value="HisK_dim/P_sf"/>
</dbReference>
<dbReference type="InterPro" id="IPR004358">
    <property type="entry name" value="Sig_transdc_His_kin-like_C"/>
</dbReference>
<dbReference type="Pfam" id="PF00072">
    <property type="entry name" value="Response_reg"/>
    <property type="match status" value="1"/>
</dbReference>
<dbReference type="Gene3D" id="1.10.287.130">
    <property type="match status" value="1"/>
</dbReference>
<dbReference type="InterPro" id="IPR001789">
    <property type="entry name" value="Sig_transdc_resp-reg_receiver"/>
</dbReference>
<dbReference type="PROSITE" id="PS50110">
    <property type="entry name" value="RESPONSE_REGULATORY"/>
    <property type="match status" value="1"/>
</dbReference>
<dbReference type="SMART" id="SM00388">
    <property type="entry name" value="HisKA"/>
    <property type="match status" value="1"/>
</dbReference>
<dbReference type="Gene3D" id="3.40.50.2300">
    <property type="match status" value="1"/>
</dbReference>
<evidence type="ECO:0000259" key="11">
    <source>
        <dbReference type="PROSITE" id="PS50110"/>
    </source>
</evidence>
<feature type="modified residue" description="4-aspartylphosphate" evidence="8">
    <location>
        <position position="510"/>
    </location>
</feature>
<organism evidence="12 13">
    <name type="scientific">Actinospica acidithermotolerans</name>
    <dbReference type="NCBI Taxonomy" id="2828514"/>
    <lineage>
        <taxon>Bacteria</taxon>
        <taxon>Bacillati</taxon>
        <taxon>Actinomycetota</taxon>
        <taxon>Actinomycetes</taxon>
        <taxon>Catenulisporales</taxon>
        <taxon>Actinospicaceae</taxon>
        <taxon>Actinospica</taxon>
    </lineage>
</organism>
<dbReference type="EC" id="2.7.13.3" evidence="3"/>
<evidence type="ECO:0000256" key="3">
    <source>
        <dbReference type="ARBA" id="ARBA00012438"/>
    </source>
</evidence>
<keyword evidence="6" id="KW-0418">Kinase</keyword>
<keyword evidence="5" id="KW-0808">Transferase</keyword>
<evidence type="ECO:0000259" key="10">
    <source>
        <dbReference type="PROSITE" id="PS50109"/>
    </source>
</evidence>
<keyword evidence="9" id="KW-0175">Coiled coil</keyword>
<keyword evidence="13" id="KW-1185">Reference proteome</keyword>
<dbReference type="PANTHER" id="PTHR43047">
    <property type="entry name" value="TWO-COMPONENT HISTIDINE PROTEIN KINASE"/>
    <property type="match status" value="1"/>
</dbReference>
<evidence type="ECO:0000256" key="5">
    <source>
        <dbReference type="ARBA" id="ARBA00022679"/>
    </source>
</evidence>
<keyword evidence="7" id="KW-0902">Two-component regulatory system</keyword>
<name>A0A941E7X6_9ACTN</name>
<dbReference type="Gene3D" id="3.30.565.10">
    <property type="entry name" value="Histidine kinase-like ATPase, C-terminal domain"/>
    <property type="match status" value="1"/>
</dbReference>
<dbReference type="EMBL" id="JAGSOH010000007">
    <property type="protein sequence ID" value="MBR7825593.1"/>
    <property type="molecule type" value="Genomic_DNA"/>
</dbReference>
<accession>A0A941E7X6</accession>
<evidence type="ECO:0000313" key="13">
    <source>
        <dbReference type="Proteomes" id="UP000676325"/>
    </source>
</evidence>
<dbReference type="GO" id="GO:0000155">
    <property type="term" value="F:phosphorelay sensor kinase activity"/>
    <property type="evidence" value="ECO:0007669"/>
    <property type="project" value="InterPro"/>
</dbReference>
<feature type="domain" description="Response regulatory" evidence="11">
    <location>
        <begin position="461"/>
        <end position="576"/>
    </location>
</feature>
<dbReference type="SMART" id="SM00387">
    <property type="entry name" value="HATPase_c"/>
    <property type="match status" value="1"/>
</dbReference>
<comment type="catalytic activity">
    <reaction evidence="1">
        <text>ATP + protein L-histidine = ADP + protein N-phospho-L-histidine.</text>
        <dbReference type="EC" id="2.7.13.3"/>
    </reaction>
</comment>
<dbReference type="InterPro" id="IPR036890">
    <property type="entry name" value="HATPase_C_sf"/>
</dbReference>
<dbReference type="InterPro" id="IPR011006">
    <property type="entry name" value="CheY-like_superfamily"/>
</dbReference>
<comment type="subcellular location">
    <subcellularLocation>
        <location evidence="2">Cell membrane</location>
    </subcellularLocation>
</comment>
<evidence type="ECO:0000313" key="12">
    <source>
        <dbReference type="EMBL" id="MBR7825593.1"/>
    </source>
</evidence>
<dbReference type="RefSeq" id="WP_212516747.1">
    <property type="nucleotide sequence ID" value="NZ_JAGSOH010000007.1"/>
</dbReference>
<dbReference type="PRINTS" id="PR00344">
    <property type="entry name" value="BCTRLSENSOR"/>
</dbReference>
<feature type="domain" description="Histidine kinase" evidence="10">
    <location>
        <begin position="227"/>
        <end position="448"/>
    </location>
</feature>
<dbReference type="CDD" id="cd00156">
    <property type="entry name" value="REC"/>
    <property type="match status" value="1"/>
</dbReference>
<dbReference type="SUPFAM" id="SSF47384">
    <property type="entry name" value="Homodimeric domain of signal transducing histidine kinase"/>
    <property type="match status" value="1"/>
</dbReference>
<feature type="coiled-coil region" evidence="9">
    <location>
        <begin position="158"/>
        <end position="220"/>
    </location>
</feature>
<dbReference type="Pfam" id="PF02518">
    <property type="entry name" value="HATPase_c"/>
    <property type="match status" value="1"/>
</dbReference>
<dbReference type="AlphaFoldDB" id="A0A941E7X6"/>
<dbReference type="CDD" id="cd00082">
    <property type="entry name" value="HisKA"/>
    <property type="match status" value="1"/>
</dbReference>